<evidence type="ECO:0000256" key="2">
    <source>
        <dbReference type="ARBA" id="ARBA00022692"/>
    </source>
</evidence>
<evidence type="ECO:0000256" key="8">
    <source>
        <dbReference type="SAM" id="MobiDB-lite"/>
    </source>
</evidence>
<dbReference type="InterPro" id="IPR029021">
    <property type="entry name" value="Prot-tyrosine_phosphatase-like"/>
</dbReference>
<keyword evidence="2 9" id="KW-0812">Transmembrane</keyword>
<dbReference type="GO" id="GO:0004725">
    <property type="term" value="F:protein tyrosine phosphatase activity"/>
    <property type="evidence" value="ECO:0007669"/>
    <property type="project" value="InterPro"/>
</dbReference>
<dbReference type="SMART" id="SM00194">
    <property type="entry name" value="PTPc"/>
    <property type="match status" value="1"/>
</dbReference>
<feature type="domain" description="Tyrosine specific protein phosphatases" evidence="11">
    <location>
        <begin position="848"/>
        <end position="920"/>
    </location>
</feature>
<dbReference type="InterPro" id="IPR033522">
    <property type="entry name" value="IA-2/IA-2_beta"/>
</dbReference>
<keyword evidence="3" id="KW-0732">Signal</keyword>
<feature type="region of interest" description="Disordered" evidence="8">
    <location>
        <begin position="167"/>
        <end position="310"/>
    </location>
</feature>
<dbReference type="Pfam" id="PF00102">
    <property type="entry name" value="Y_phosphatase"/>
    <property type="match status" value="1"/>
</dbReference>
<dbReference type="PROSITE" id="PS50056">
    <property type="entry name" value="TYR_PHOSPHATASE_2"/>
    <property type="match status" value="1"/>
</dbReference>
<keyword evidence="4 9" id="KW-1133">Transmembrane helix</keyword>
<dbReference type="Gene3D" id="3.90.190.10">
    <property type="entry name" value="Protein tyrosine phosphatase superfamily"/>
    <property type="match status" value="1"/>
</dbReference>
<dbReference type="FunFam" id="3.90.190.10:FF:000017">
    <property type="entry name" value="receptor-type tyrosine-protein phosphatase-like N isoform X2"/>
    <property type="match status" value="1"/>
</dbReference>
<dbReference type="PROSITE" id="PS00383">
    <property type="entry name" value="TYR_PHOSPHATASE_1"/>
    <property type="match status" value="1"/>
</dbReference>
<evidence type="ECO:0000313" key="13">
    <source>
        <dbReference type="WBParaSite" id="Minc3s00745g16796"/>
    </source>
</evidence>
<feature type="compositionally biased region" description="Basic and acidic residues" evidence="8">
    <location>
        <begin position="214"/>
        <end position="229"/>
    </location>
</feature>
<feature type="compositionally biased region" description="Acidic residues" evidence="8">
    <location>
        <begin position="387"/>
        <end position="399"/>
    </location>
</feature>
<feature type="domain" description="Tyrosine-protein phosphatase" evidence="10">
    <location>
        <begin position="668"/>
        <end position="929"/>
    </location>
</feature>
<evidence type="ECO:0000256" key="1">
    <source>
        <dbReference type="ARBA" id="ARBA00004358"/>
    </source>
</evidence>
<dbReference type="SUPFAM" id="SSF52799">
    <property type="entry name" value="(Phosphotyrosine protein) phosphatases II"/>
    <property type="match status" value="1"/>
</dbReference>
<dbReference type="GO" id="GO:0045202">
    <property type="term" value="C:synapse"/>
    <property type="evidence" value="ECO:0007669"/>
    <property type="project" value="TreeGrafter"/>
</dbReference>
<proteinExistence type="predicted"/>
<dbReference type="WBParaSite" id="Minc3s00745g16796">
    <property type="protein sequence ID" value="Minc3s00745g16796"/>
    <property type="gene ID" value="Minc3s00745g16796"/>
</dbReference>
<keyword evidence="12" id="KW-1185">Reference proteome</keyword>
<dbReference type="InterPro" id="IPR016130">
    <property type="entry name" value="Tyr_Pase_AS"/>
</dbReference>
<keyword evidence="7" id="KW-0968">Cytoplasmic vesicle</keyword>
<sequence length="939" mass="105820">MAKCCSVVVGRTKMMTTFPLSKQSQIYKLLLLFLLPILFCSLRGEAALLQGCDFGEELCDPGEICIPDGLFGQCYSDPEAAFVRPLVLERSLTEKQAKMLRSELSVLAKLGLDWPHARSQCVLAYFKLAAAFRLEYDPEFCDVREPANIWALVQRVQNSLLAEVEQVEDEEEEKEKQLEEAQIGEDEGQSLLTGIKVEDENEGDGEEENEGVGEEGREEGGREEGGRDGNEDEENPPSVKLEFIPVLLLDPNEEEDKSSKNNAYQIAEENEEKGEEKEEEENKNKEEPTKLIEKTKRNNQKETLNAPENAQLEQILQKLLLQKEGEDGEKDGKGVKTLSDKQIARLVKFVKQLQNLVEEGIERRAEEEEEKLINSMKKGQEEVESKENDEEEEGVEEVNDLSGRPVLLLKKDSEQFNNADMGLAHTVHKIVKGGIQRVEGNRVYLRVAKENLTEEELYKLIAYLDRKIAAPNNLYFDQFLYEDGQLSFRISNPSLTMQKPTKVDSASGIAQAVYKRRKDIQTLAGVRVDETGIGSGEDVVPVERSQRDQLFIPILAVSAMTICALLSVLASTIIRRRRDSNKKMLPILPQTIGQDDKIYAELCRQKAETIPHSVAVIEGSGQRSKHSSTSSFHENETFGASNGSDMDIGTGHVLLAFLQKHLENPDEINKQWESVKEYEASEEVAQCKVAKREENGGKNFDGGTLPYDESRVQLHENDLAELSDGKGYINASMIFDSNPEQPAYIAAQTPLEQTASQFWQMIWEQGIGLIVNLCDKGDNYFKYWPEEGVKLFGCFEAHLVSEHIWSEHYVIRSLYLKNTATQETRTVTQFHFTSWAAGGVPASNKALLEFRRKVNKSYRGRASPVLVHCTNGSGRTGTYIMIDMTAKRINKGVKELNIAASLEHLRDQRMKMVENEQQFKCVFSCIADEISLLLKGIQH</sequence>
<organism evidence="12 13">
    <name type="scientific">Meloidogyne incognita</name>
    <name type="common">Southern root-knot nematode worm</name>
    <name type="synonym">Oxyuris incognita</name>
    <dbReference type="NCBI Taxonomy" id="6306"/>
    <lineage>
        <taxon>Eukaryota</taxon>
        <taxon>Metazoa</taxon>
        <taxon>Ecdysozoa</taxon>
        <taxon>Nematoda</taxon>
        <taxon>Chromadorea</taxon>
        <taxon>Rhabditida</taxon>
        <taxon>Tylenchina</taxon>
        <taxon>Tylenchomorpha</taxon>
        <taxon>Tylenchoidea</taxon>
        <taxon>Meloidogynidae</taxon>
        <taxon>Meloidogyninae</taxon>
        <taxon>Meloidogyne</taxon>
        <taxon>Meloidogyne incognita group</taxon>
    </lineage>
</organism>
<feature type="region of interest" description="Disordered" evidence="8">
    <location>
        <begin position="365"/>
        <end position="400"/>
    </location>
</feature>
<accession>A0A914LW86</accession>
<dbReference type="Proteomes" id="UP000887563">
    <property type="component" value="Unplaced"/>
</dbReference>
<dbReference type="GO" id="GO:0030659">
    <property type="term" value="C:cytoplasmic vesicle membrane"/>
    <property type="evidence" value="ECO:0007669"/>
    <property type="project" value="UniProtKB-SubCell"/>
</dbReference>
<dbReference type="PROSITE" id="PS50055">
    <property type="entry name" value="TYR_PHOSPHATASE_PTP"/>
    <property type="match status" value="1"/>
</dbReference>
<evidence type="ECO:0000259" key="10">
    <source>
        <dbReference type="PROSITE" id="PS50055"/>
    </source>
</evidence>
<dbReference type="GO" id="GO:0051046">
    <property type="term" value="P:regulation of secretion"/>
    <property type="evidence" value="ECO:0007669"/>
    <property type="project" value="TreeGrafter"/>
</dbReference>
<feature type="transmembrane region" description="Helical" evidence="9">
    <location>
        <begin position="550"/>
        <end position="574"/>
    </location>
</feature>
<feature type="compositionally biased region" description="Acidic residues" evidence="8">
    <location>
        <begin position="199"/>
        <end position="213"/>
    </location>
</feature>
<evidence type="ECO:0000256" key="7">
    <source>
        <dbReference type="ARBA" id="ARBA00023329"/>
    </source>
</evidence>
<evidence type="ECO:0000256" key="5">
    <source>
        <dbReference type="ARBA" id="ARBA00023136"/>
    </source>
</evidence>
<dbReference type="PANTHER" id="PTHR46106:SF4">
    <property type="entry name" value="IA-2 PROTEIN TYROSINE PHOSPHATASE, ISOFORM C"/>
    <property type="match status" value="1"/>
</dbReference>
<dbReference type="InterPro" id="IPR000242">
    <property type="entry name" value="PTP_cat"/>
</dbReference>
<evidence type="ECO:0000256" key="4">
    <source>
        <dbReference type="ARBA" id="ARBA00022989"/>
    </source>
</evidence>
<keyword evidence="5 9" id="KW-0472">Membrane</keyword>
<reference evidence="13" key="1">
    <citation type="submission" date="2022-11" db="UniProtKB">
        <authorList>
            <consortium name="WormBaseParasite"/>
        </authorList>
    </citation>
    <scope>IDENTIFICATION</scope>
</reference>
<evidence type="ECO:0000256" key="3">
    <source>
        <dbReference type="ARBA" id="ARBA00022729"/>
    </source>
</evidence>
<protein>
    <submittedName>
        <fullName evidence="13">Uncharacterized protein</fullName>
    </submittedName>
</protein>
<name>A0A914LW86_MELIC</name>
<dbReference type="PRINTS" id="PR00700">
    <property type="entry name" value="PRTYPHPHTASE"/>
</dbReference>
<dbReference type="InterPro" id="IPR003595">
    <property type="entry name" value="Tyr_Pase_cat"/>
</dbReference>
<evidence type="ECO:0000256" key="6">
    <source>
        <dbReference type="ARBA" id="ARBA00023180"/>
    </source>
</evidence>
<dbReference type="InterPro" id="IPR000387">
    <property type="entry name" value="Tyr_Pase_dom"/>
</dbReference>
<evidence type="ECO:0000313" key="12">
    <source>
        <dbReference type="Proteomes" id="UP000887563"/>
    </source>
</evidence>
<evidence type="ECO:0000256" key="9">
    <source>
        <dbReference type="SAM" id="Phobius"/>
    </source>
</evidence>
<comment type="subcellular location">
    <subcellularLocation>
        <location evidence="1">Cytoplasmic vesicle membrane</location>
        <topology evidence="1">Single-pass type I membrane protein</topology>
    </subcellularLocation>
</comment>
<dbReference type="PANTHER" id="PTHR46106">
    <property type="entry name" value="IA-2 PROTEIN TYROSINE PHOSPHATASE, ISOFORM C"/>
    <property type="match status" value="1"/>
</dbReference>
<evidence type="ECO:0000259" key="11">
    <source>
        <dbReference type="PROSITE" id="PS50056"/>
    </source>
</evidence>
<dbReference type="SMART" id="SM00404">
    <property type="entry name" value="PTPc_motif"/>
    <property type="match status" value="1"/>
</dbReference>
<feature type="compositionally biased region" description="Basic and acidic residues" evidence="8">
    <location>
        <begin position="274"/>
        <end position="300"/>
    </location>
</feature>
<keyword evidence="6" id="KW-0325">Glycoprotein</keyword>
<dbReference type="GO" id="GO:0030141">
    <property type="term" value="C:secretory granule"/>
    <property type="evidence" value="ECO:0007669"/>
    <property type="project" value="InterPro"/>
</dbReference>
<dbReference type="AlphaFoldDB" id="A0A914LW86"/>